<gene>
    <name evidence="8" type="ORF">LSINAPIS_LOCUS5850</name>
</gene>
<keyword evidence="4 5" id="KW-0238">DNA-binding</keyword>
<sequence>MTMCRKWLTIIDRHDLLQKADINFKSYFVCSAHFEDSSFKIIKHLKEDALPSILLYNQPEEGSSCSELQSTSSTELQSSSAQIKDKSRDKMVILSYSEEYATVGTQTESLKSTQD</sequence>
<dbReference type="InterPro" id="IPR006612">
    <property type="entry name" value="THAP_Znf"/>
</dbReference>
<name>A0A5E4Q8U8_9NEOP</name>
<evidence type="ECO:0000256" key="5">
    <source>
        <dbReference type="PROSITE-ProRule" id="PRU00309"/>
    </source>
</evidence>
<feature type="compositionally biased region" description="Low complexity" evidence="6">
    <location>
        <begin position="64"/>
        <end position="80"/>
    </location>
</feature>
<keyword evidence="2 5" id="KW-0863">Zinc-finger</keyword>
<dbReference type="SUPFAM" id="SSF57716">
    <property type="entry name" value="Glucocorticoid receptor-like (DNA-binding domain)"/>
    <property type="match status" value="1"/>
</dbReference>
<evidence type="ECO:0000256" key="2">
    <source>
        <dbReference type="ARBA" id="ARBA00022771"/>
    </source>
</evidence>
<keyword evidence="9" id="KW-1185">Reference proteome</keyword>
<proteinExistence type="predicted"/>
<evidence type="ECO:0000256" key="6">
    <source>
        <dbReference type="SAM" id="MobiDB-lite"/>
    </source>
</evidence>
<protein>
    <recommendedName>
        <fullName evidence="7">THAP-type domain-containing protein</fullName>
    </recommendedName>
</protein>
<evidence type="ECO:0000313" key="8">
    <source>
        <dbReference type="EMBL" id="VVC93721.1"/>
    </source>
</evidence>
<dbReference type="SMART" id="SM00980">
    <property type="entry name" value="THAP"/>
    <property type="match status" value="1"/>
</dbReference>
<evidence type="ECO:0000256" key="3">
    <source>
        <dbReference type="ARBA" id="ARBA00022833"/>
    </source>
</evidence>
<keyword evidence="1" id="KW-0479">Metal-binding</keyword>
<dbReference type="EMBL" id="FZQP02001759">
    <property type="protein sequence ID" value="VVC93721.1"/>
    <property type="molecule type" value="Genomic_DNA"/>
</dbReference>
<keyword evidence="3" id="KW-0862">Zinc</keyword>
<feature type="domain" description="THAP-type" evidence="7">
    <location>
        <begin position="1"/>
        <end position="54"/>
    </location>
</feature>
<accession>A0A5E4Q8U8</accession>
<evidence type="ECO:0000256" key="1">
    <source>
        <dbReference type="ARBA" id="ARBA00022723"/>
    </source>
</evidence>
<evidence type="ECO:0000256" key="4">
    <source>
        <dbReference type="ARBA" id="ARBA00023125"/>
    </source>
</evidence>
<dbReference type="AlphaFoldDB" id="A0A5E4Q8U8"/>
<dbReference type="PROSITE" id="PS50950">
    <property type="entry name" value="ZF_THAP"/>
    <property type="match status" value="1"/>
</dbReference>
<dbReference type="Pfam" id="PF05485">
    <property type="entry name" value="THAP"/>
    <property type="match status" value="1"/>
</dbReference>
<evidence type="ECO:0000313" key="9">
    <source>
        <dbReference type="Proteomes" id="UP000324832"/>
    </source>
</evidence>
<dbReference type="GO" id="GO:0003677">
    <property type="term" value="F:DNA binding"/>
    <property type="evidence" value="ECO:0007669"/>
    <property type="project" value="UniProtKB-UniRule"/>
</dbReference>
<organism evidence="8 9">
    <name type="scientific">Leptidea sinapis</name>
    <dbReference type="NCBI Taxonomy" id="189913"/>
    <lineage>
        <taxon>Eukaryota</taxon>
        <taxon>Metazoa</taxon>
        <taxon>Ecdysozoa</taxon>
        <taxon>Arthropoda</taxon>
        <taxon>Hexapoda</taxon>
        <taxon>Insecta</taxon>
        <taxon>Pterygota</taxon>
        <taxon>Neoptera</taxon>
        <taxon>Endopterygota</taxon>
        <taxon>Lepidoptera</taxon>
        <taxon>Glossata</taxon>
        <taxon>Ditrysia</taxon>
        <taxon>Papilionoidea</taxon>
        <taxon>Pieridae</taxon>
        <taxon>Dismorphiinae</taxon>
        <taxon>Leptidea</taxon>
    </lineage>
</organism>
<dbReference type="Proteomes" id="UP000324832">
    <property type="component" value="Unassembled WGS sequence"/>
</dbReference>
<evidence type="ECO:0000259" key="7">
    <source>
        <dbReference type="PROSITE" id="PS50950"/>
    </source>
</evidence>
<reference evidence="8 9" key="1">
    <citation type="submission" date="2017-07" db="EMBL/GenBank/DDBJ databases">
        <authorList>
            <person name="Talla V."/>
            <person name="Backstrom N."/>
        </authorList>
    </citation>
    <scope>NUCLEOTIDE SEQUENCE [LARGE SCALE GENOMIC DNA]</scope>
</reference>
<dbReference type="GO" id="GO:0008270">
    <property type="term" value="F:zinc ion binding"/>
    <property type="evidence" value="ECO:0007669"/>
    <property type="project" value="UniProtKB-KW"/>
</dbReference>
<feature type="region of interest" description="Disordered" evidence="6">
    <location>
        <begin position="64"/>
        <end position="86"/>
    </location>
</feature>